<evidence type="ECO:0000256" key="1">
    <source>
        <dbReference type="SAM" id="SignalP"/>
    </source>
</evidence>
<keyword evidence="1" id="KW-0732">Signal</keyword>
<proteinExistence type="predicted"/>
<reference evidence="2" key="1">
    <citation type="submission" date="2022-06" db="EMBL/GenBank/DDBJ databases">
        <title>Sequencing the genomes of 1000 actinobacteria strains.</title>
        <authorList>
            <person name="Klenk H.-P."/>
        </authorList>
    </citation>
    <scope>NUCLEOTIDE SEQUENCE</scope>
    <source>
        <strain evidence="2">DSM 46694</strain>
    </source>
</reference>
<feature type="chain" id="PRO_5040842357" evidence="1">
    <location>
        <begin position="25"/>
        <end position="87"/>
    </location>
</feature>
<dbReference type="Proteomes" id="UP001139648">
    <property type="component" value="Unassembled WGS sequence"/>
</dbReference>
<dbReference type="RefSeq" id="WP_253757824.1">
    <property type="nucleotide sequence ID" value="NZ_BAABKA010000087.1"/>
</dbReference>
<protein>
    <submittedName>
        <fullName evidence="2">Uncharacterized protein</fullName>
    </submittedName>
</protein>
<accession>A0A9X2H1K7</accession>
<sequence>MYKQGLILAGLVGGLLMSGGAALANDEVEANATHSSARNLEVCAIGDAIFAQGDVDKGTEGVLVLEVGDVLSQILGIKKEENNCTIG</sequence>
<feature type="signal peptide" evidence="1">
    <location>
        <begin position="1"/>
        <end position="24"/>
    </location>
</feature>
<comment type="caution">
    <text evidence="2">The sequence shown here is derived from an EMBL/GenBank/DDBJ whole genome shotgun (WGS) entry which is preliminary data.</text>
</comment>
<gene>
    <name evidence="2" type="ORF">HD597_011943</name>
</gene>
<keyword evidence="3" id="KW-1185">Reference proteome</keyword>
<evidence type="ECO:0000313" key="3">
    <source>
        <dbReference type="Proteomes" id="UP001139648"/>
    </source>
</evidence>
<evidence type="ECO:0000313" key="2">
    <source>
        <dbReference type="EMBL" id="MCP2364923.1"/>
    </source>
</evidence>
<name>A0A9X2H1K7_9ACTN</name>
<dbReference type="EMBL" id="JAMZEB010000002">
    <property type="protein sequence ID" value="MCP2364923.1"/>
    <property type="molecule type" value="Genomic_DNA"/>
</dbReference>
<organism evidence="2 3">
    <name type="scientific">Nonomuraea thailandensis</name>
    <dbReference type="NCBI Taxonomy" id="1188745"/>
    <lineage>
        <taxon>Bacteria</taxon>
        <taxon>Bacillati</taxon>
        <taxon>Actinomycetota</taxon>
        <taxon>Actinomycetes</taxon>
        <taxon>Streptosporangiales</taxon>
        <taxon>Streptosporangiaceae</taxon>
        <taxon>Nonomuraea</taxon>
    </lineage>
</organism>
<dbReference type="AlphaFoldDB" id="A0A9X2H1K7"/>